<keyword evidence="2" id="KW-0486">Methionine biosynthesis</keyword>
<comment type="caution">
    <text evidence="5">The sequence shown here is derived from an EMBL/GenBank/DDBJ whole genome shotgun (WGS) entry which is preliminary data.</text>
</comment>
<sequence>MHKNNQSVKQGDKLLKMPGKLDRGPIEFRSHIAESEGEIMGIATRDVISVPPTMTILSAVETMTEYGFRRLPITDAGTRRLRGIVTARDSIDFLGGGDRFNLVRVKHNGNLLSAINESVREIMTQRVTTIPHTASIAEVTRMIVDKKIGGLPIVDDEEALAGIVTERDVMKALATEETDVIVEEIMSTSLRVAGPDTPIGTVTSRMITHGFRRLPLVSDDVLYGIVSASDIMKYLGSGEVFRRLSTGDVAEVMALPVRTLVSGDLFTTVPGANINDAALKMLQKKVGALPVIEDGRLIGLITEFDLVKAFSEE</sequence>
<evidence type="ECO:0000313" key="5">
    <source>
        <dbReference type="EMBL" id="TAJ43391.1"/>
    </source>
</evidence>
<dbReference type="InterPro" id="IPR046342">
    <property type="entry name" value="CBS_dom_sf"/>
</dbReference>
<feature type="domain" description="CBS" evidence="4">
    <location>
        <begin position="123"/>
        <end position="180"/>
    </location>
</feature>
<dbReference type="GO" id="GO:0016301">
    <property type="term" value="F:kinase activity"/>
    <property type="evidence" value="ECO:0007669"/>
    <property type="project" value="UniProtKB-KW"/>
</dbReference>
<dbReference type="SMART" id="SM00116">
    <property type="entry name" value="CBS"/>
    <property type="match status" value="4"/>
</dbReference>
<keyword evidence="1 3" id="KW-0129">CBS domain</keyword>
<dbReference type="GO" id="GO:0009086">
    <property type="term" value="P:methionine biosynthetic process"/>
    <property type="evidence" value="ECO:0007669"/>
    <property type="project" value="UniProtKB-KW"/>
</dbReference>
<proteinExistence type="predicted"/>
<dbReference type="CDD" id="cd17779">
    <property type="entry name" value="CBS_archAMPK_gamma-repeat1"/>
    <property type="match status" value="1"/>
</dbReference>
<name>A0A483CQG2_9EURY</name>
<keyword evidence="6" id="KW-1185">Reference proteome</keyword>
<dbReference type="AlphaFoldDB" id="A0A483CQG2"/>
<dbReference type="Proteomes" id="UP000292580">
    <property type="component" value="Unassembled WGS sequence"/>
</dbReference>
<evidence type="ECO:0000313" key="6">
    <source>
        <dbReference type="Proteomes" id="UP000292580"/>
    </source>
</evidence>
<keyword evidence="5" id="KW-0418">Kinase</keyword>
<organism evidence="5 6">
    <name type="scientific">Methanofollis fontis</name>
    <dbReference type="NCBI Taxonomy" id="2052832"/>
    <lineage>
        <taxon>Archaea</taxon>
        <taxon>Methanobacteriati</taxon>
        <taxon>Methanobacteriota</taxon>
        <taxon>Stenosarchaea group</taxon>
        <taxon>Methanomicrobia</taxon>
        <taxon>Methanomicrobiales</taxon>
        <taxon>Methanomicrobiaceae</taxon>
        <taxon>Methanofollis</taxon>
    </lineage>
</organism>
<evidence type="ECO:0000256" key="1">
    <source>
        <dbReference type="ARBA" id="ARBA00023122"/>
    </source>
</evidence>
<dbReference type="SUPFAM" id="SSF54631">
    <property type="entry name" value="CBS-domain pair"/>
    <property type="match status" value="2"/>
</dbReference>
<dbReference type="EMBL" id="PGCL01000007">
    <property type="protein sequence ID" value="TAJ43391.1"/>
    <property type="molecule type" value="Genomic_DNA"/>
</dbReference>
<dbReference type="Pfam" id="PF00571">
    <property type="entry name" value="CBS"/>
    <property type="match status" value="4"/>
</dbReference>
<feature type="domain" description="CBS" evidence="4">
    <location>
        <begin position="186"/>
        <end position="241"/>
    </location>
</feature>
<dbReference type="RefSeq" id="WP_130647631.1">
    <property type="nucleotide sequence ID" value="NZ_PGCL01000007.1"/>
</dbReference>
<dbReference type="InterPro" id="IPR000644">
    <property type="entry name" value="CBS_dom"/>
</dbReference>
<dbReference type="OrthoDB" id="43333at2157"/>
<reference evidence="5 6" key="1">
    <citation type="submission" date="2017-11" db="EMBL/GenBank/DDBJ databases">
        <title>Isolation and Characterization of Methanofollis Species from Methane Seep Offshore SW Taiwan.</title>
        <authorList>
            <person name="Teng N.-H."/>
            <person name="Lai M.-C."/>
            <person name="Chen S.-C."/>
        </authorList>
    </citation>
    <scope>NUCLEOTIDE SEQUENCE [LARGE SCALE GENOMIC DNA]</scope>
    <source>
        <strain evidence="5 6">FWC-SCC2</strain>
    </source>
</reference>
<dbReference type="Gene3D" id="3.10.580.10">
    <property type="entry name" value="CBS-domain"/>
    <property type="match status" value="2"/>
</dbReference>
<feature type="domain" description="CBS" evidence="4">
    <location>
        <begin position="260"/>
        <end position="313"/>
    </location>
</feature>
<dbReference type="InterPro" id="IPR051257">
    <property type="entry name" value="Diverse_CBS-Domain"/>
</dbReference>
<gene>
    <name evidence="5" type="ORF">CUJ86_11035</name>
</gene>
<accession>A0A483CQG2</accession>
<keyword evidence="5" id="KW-0808">Transferase</keyword>
<evidence type="ECO:0000259" key="4">
    <source>
        <dbReference type="PROSITE" id="PS51371"/>
    </source>
</evidence>
<dbReference type="PROSITE" id="PS51371">
    <property type="entry name" value="CBS"/>
    <property type="match status" value="4"/>
</dbReference>
<dbReference type="PANTHER" id="PTHR43080">
    <property type="entry name" value="CBS DOMAIN-CONTAINING PROTEIN CBSX3, MITOCHONDRIAL"/>
    <property type="match status" value="1"/>
</dbReference>
<evidence type="ECO:0000256" key="2">
    <source>
        <dbReference type="ARBA" id="ARBA00023167"/>
    </source>
</evidence>
<dbReference type="PANTHER" id="PTHR43080:SF2">
    <property type="entry name" value="CBS DOMAIN-CONTAINING PROTEIN"/>
    <property type="match status" value="1"/>
</dbReference>
<protein>
    <submittedName>
        <fullName evidence="5">Histidine kinase</fullName>
    </submittedName>
</protein>
<evidence type="ECO:0000256" key="3">
    <source>
        <dbReference type="PROSITE-ProRule" id="PRU00703"/>
    </source>
</evidence>
<feature type="domain" description="CBS" evidence="4">
    <location>
        <begin position="43"/>
        <end position="100"/>
    </location>
</feature>
<keyword evidence="2" id="KW-0028">Amino-acid biosynthesis</keyword>